<protein>
    <submittedName>
        <fullName evidence="1">Uncharacterized protein</fullName>
    </submittedName>
</protein>
<reference evidence="1 2" key="1">
    <citation type="journal article" date="2011" name="J. Bacteriol.">
        <title>Genome of Ochrobactrum anthropi ATCC 49188 T, a versatile opportunistic pathogen and symbiont of several eukaryotic hosts.</title>
        <authorList>
            <person name="Chain P.S."/>
            <person name="Lang D.M."/>
            <person name="Comerci D.J."/>
            <person name="Malfatti S.A."/>
            <person name="Vergez L.M."/>
            <person name="Shin M."/>
            <person name="Ugalde R.A."/>
            <person name="Garcia E."/>
            <person name="Tolmasky M.E."/>
        </authorList>
    </citation>
    <scope>NUCLEOTIDE SEQUENCE [LARGE SCALE GENOMIC DNA]</scope>
    <source>
        <strain evidence="2">ATCC 49188 / DSM 6882 / CCUG 24695 / JCM 21032 / LMG 3331 / NBRC 15819 / NCTC 12168 / Alc 37</strain>
    </source>
</reference>
<dbReference type="HOGENOM" id="CLU_2194244_0_0_5"/>
<gene>
    <name evidence="1" type="ordered locus">Oant_0646</name>
</gene>
<keyword evidence="2" id="KW-1185">Reference proteome</keyword>
<dbReference type="EMBL" id="CP000758">
    <property type="protein sequence ID" value="ABS13374.1"/>
    <property type="molecule type" value="Genomic_DNA"/>
</dbReference>
<sequence>MYSAWARFHGRKVGHQVIFVSQDARIISMCIVGAIVERLVRPLSTAIQPEEEAELKTNLVQVCLRFAVQFARWPWHLSLSSPRKVMTGERGPRAEMKITLLYRCDSPL</sequence>
<organism evidence="1 2">
    <name type="scientific">Brucella anthropi (strain ATCC 49188 / DSM 6882 / CCUG 24695 / JCM 21032 / LMG 3331 / NBRC 15819 / NCTC 12168 / Alc 37)</name>
    <name type="common">Ochrobactrum anthropi</name>
    <dbReference type="NCBI Taxonomy" id="439375"/>
    <lineage>
        <taxon>Bacteria</taxon>
        <taxon>Pseudomonadati</taxon>
        <taxon>Pseudomonadota</taxon>
        <taxon>Alphaproteobacteria</taxon>
        <taxon>Hyphomicrobiales</taxon>
        <taxon>Brucellaceae</taxon>
        <taxon>Brucella/Ochrobactrum group</taxon>
        <taxon>Brucella</taxon>
    </lineage>
</organism>
<evidence type="ECO:0000313" key="2">
    <source>
        <dbReference type="Proteomes" id="UP000002301"/>
    </source>
</evidence>
<dbReference type="AlphaFoldDB" id="A6WWM0"/>
<proteinExistence type="predicted"/>
<accession>A6WWM0</accession>
<dbReference type="Proteomes" id="UP000002301">
    <property type="component" value="Chromosome 1"/>
</dbReference>
<name>A6WWM0_BRUA4</name>
<dbReference type="KEGG" id="oan:Oant_0646"/>
<evidence type="ECO:0000313" key="1">
    <source>
        <dbReference type="EMBL" id="ABS13374.1"/>
    </source>
</evidence>